<proteinExistence type="predicted"/>
<feature type="region of interest" description="Disordered" evidence="1">
    <location>
        <begin position="158"/>
        <end position="180"/>
    </location>
</feature>
<evidence type="ECO:0000313" key="2">
    <source>
        <dbReference type="EMBL" id="RDI65466.1"/>
    </source>
</evidence>
<reference evidence="2 3" key="1">
    <citation type="submission" date="2018-07" db="EMBL/GenBank/DDBJ databases">
        <title>Genomic Encyclopedia of Type Strains, Phase IV (KMG-IV): sequencing the most valuable type-strain genomes for metagenomic binning, comparative biology and taxonomic classification.</title>
        <authorList>
            <person name="Goeker M."/>
        </authorList>
    </citation>
    <scope>NUCLEOTIDE SEQUENCE [LARGE SCALE GENOMIC DNA]</scope>
    <source>
        <strain evidence="2 3">DSM 44290</strain>
    </source>
</reference>
<evidence type="ECO:0000313" key="3">
    <source>
        <dbReference type="Proteomes" id="UP000254869"/>
    </source>
</evidence>
<sequence>MLTIVAAVIAVTGTLLGSIVTFVFQRKIADRAAAVTLADRLRQDRLAAYAAYAEAVLQFRQAQQDRWGRQQEDPEGEPYLLAKAESHRKRAVARTALLRVHLVTDDPRLRELGEVALEQTRQIHEAVDRERWLEQADAALDAIKHFINEAALSLQAAAGQANSPGLTNASIALPRGDERE</sequence>
<organism evidence="2 3">
    <name type="scientific">Nocardia pseudobrasiliensis</name>
    <dbReference type="NCBI Taxonomy" id="45979"/>
    <lineage>
        <taxon>Bacteria</taxon>
        <taxon>Bacillati</taxon>
        <taxon>Actinomycetota</taxon>
        <taxon>Actinomycetes</taxon>
        <taxon>Mycobacteriales</taxon>
        <taxon>Nocardiaceae</taxon>
        <taxon>Nocardia</taxon>
    </lineage>
</organism>
<evidence type="ECO:0000256" key="1">
    <source>
        <dbReference type="SAM" id="MobiDB-lite"/>
    </source>
</evidence>
<protein>
    <submittedName>
        <fullName evidence="2">Uncharacterized protein</fullName>
    </submittedName>
</protein>
<accession>A0A370I408</accession>
<comment type="caution">
    <text evidence="2">The sequence shown here is derived from an EMBL/GenBank/DDBJ whole genome shotgun (WGS) entry which is preliminary data.</text>
</comment>
<dbReference type="Proteomes" id="UP000254869">
    <property type="component" value="Unassembled WGS sequence"/>
</dbReference>
<dbReference type="EMBL" id="QQBC01000006">
    <property type="protein sequence ID" value="RDI65466.1"/>
    <property type="molecule type" value="Genomic_DNA"/>
</dbReference>
<keyword evidence="3" id="KW-1185">Reference proteome</keyword>
<gene>
    <name evidence="2" type="ORF">DFR76_106338</name>
</gene>
<name>A0A370I408_9NOCA</name>
<dbReference type="STRING" id="1210086.GCA_001613105_02103"/>
<dbReference type="AlphaFoldDB" id="A0A370I408"/>